<name>A0A7W5H9G6_9BACT</name>
<accession>A0A7W5H9G6</accession>
<keyword evidence="2" id="KW-1185">Reference proteome</keyword>
<protein>
    <submittedName>
        <fullName evidence="1">Uncharacterized protein</fullName>
    </submittedName>
</protein>
<sequence>MAVHNLSVNLRASHPQGSRVSHDAFIGRLTIAGDDPIVDATKSKSEWMAALAVMVAIEIGEFTDAEEPSEAFVIALRERLVAAGDWLSRQPIPVFDDIRAAGLECDVFVGGWIDCDQFDLDLPPNFLLACGERGLEITICTND</sequence>
<proteinExistence type="predicted"/>
<dbReference type="RefSeq" id="WP_184309914.1">
    <property type="nucleotide sequence ID" value="NZ_JACHXU010000041.1"/>
</dbReference>
<dbReference type="Proteomes" id="UP000536179">
    <property type="component" value="Unassembled WGS sequence"/>
</dbReference>
<evidence type="ECO:0000313" key="2">
    <source>
        <dbReference type="Proteomes" id="UP000536179"/>
    </source>
</evidence>
<organism evidence="1 2">
    <name type="scientific">Aporhodopirellula rubra</name>
    <dbReference type="NCBI Taxonomy" id="980271"/>
    <lineage>
        <taxon>Bacteria</taxon>
        <taxon>Pseudomonadati</taxon>
        <taxon>Planctomycetota</taxon>
        <taxon>Planctomycetia</taxon>
        <taxon>Pirellulales</taxon>
        <taxon>Pirellulaceae</taxon>
        <taxon>Aporhodopirellula</taxon>
    </lineage>
</organism>
<gene>
    <name evidence="1" type="ORF">FHS27_006380</name>
</gene>
<evidence type="ECO:0000313" key="1">
    <source>
        <dbReference type="EMBL" id="MBB3210533.1"/>
    </source>
</evidence>
<comment type="caution">
    <text evidence="1">The sequence shown here is derived from an EMBL/GenBank/DDBJ whole genome shotgun (WGS) entry which is preliminary data.</text>
</comment>
<reference evidence="1 2" key="1">
    <citation type="submission" date="2020-08" db="EMBL/GenBank/DDBJ databases">
        <title>Genomic Encyclopedia of Type Strains, Phase III (KMG-III): the genomes of soil and plant-associated and newly described type strains.</title>
        <authorList>
            <person name="Whitman W."/>
        </authorList>
    </citation>
    <scope>NUCLEOTIDE SEQUENCE [LARGE SCALE GENOMIC DNA]</scope>
    <source>
        <strain evidence="1 2">CECT 8075</strain>
    </source>
</reference>
<dbReference type="EMBL" id="JACHXU010000041">
    <property type="protein sequence ID" value="MBB3210533.1"/>
    <property type="molecule type" value="Genomic_DNA"/>
</dbReference>
<dbReference type="AlphaFoldDB" id="A0A7W5H9G6"/>